<sequence>MSTSDLRASKAQTAQPSNPRSPSPSDPHDTPQSDASLLPLPPAAPFSSSRRPPHPTRPHFPPPATALPSPLALQNCAPGRPQILSQIVPGQIDRRSPALPRDCRRRRPPSDLLRPAADTEDVAFRRSCRLLQLVVSSASKRPLILVPSLPPVLVQTAEHHSSSWSLSTRGLIGFVSFLRRRRRLPLPCLVPTTVSRRRRRQRQRKAHERFWSPVSWGGAIGWFSTPAQVNGRRSASCGAGGVRVSWDSRSASRLRTHSTRPSWGI</sequence>
<protein>
    <submittedName>
        <fullName evidence="2">Uncharacterized protein</fullName>
    </submittedName>
</protein>
<dbReference type="AlphaFoldDB" id="A0A8T0VRS7"/>
<organism evidence="2 3">
    <name type="scientific">Panicum virgatum</name>
    <name type="common">Blackwell switchgrass</name>
    <dbReference type="NCBI Taxonomy" id="38727"/>
    <lineage>
        <taxon>Eukaryota</taxon>
        <taxon>Viridiplantae</taxon>
        <taxon>Streptophyta</taxon>
        <taxon>Embryophyta</taxon>
        <taxon>Tracheophyta</taxon>
        <taxon>Spermatophyta</taxon>
        <taxon>Magnoliopsida</taxon>
        <taxon>Liliopsida</taxon>
        <taxon>Poales</taxon>
        <taxon>Poaceae</taxon>
        <taxon>PACMAD clade</taxon>
        <taxon>Panicoideae</taxon>
        <taxon>Panicodae</taxon>
        <taxon>Paniceae</taxon>
        <taxon>Panicinae</taxon>
        <taxon>Panicum</taxon>
        <taxon>Panicum sect. Hiantes</taxon>
    </lineage>
</organism>
<proteinExistence type="predicted"/>
<feature type="region of interest" description="Disordered" evidence="1">
    <location>
        <begin position="88"/>
        <end position="113"/>
    </location>
</feature>
<reference evidence="2" key="1">
    <citation type="submission" date="2020-05" db="EMBL/GenBank/DDBJ databases">
        <title>WGS assembly of Panicum virgatum.</title>
        <authorList>
            <person name="Lovell J.T."/>
            <person name="Jenkins J."/>
            <person name="Shu S."/>
            <person name="Juenger T.E."/>
            <person name="Schmutz J."/>
        </authorList>
    </citation>
    <scope>NUCLEOTIDE SEQUENCE</scope>
    <source>
        <strain evidence="2">AP13</strain>
    </source>
</reference>
<keyword evidence="3" id="KW-1185">Reference proteome</keyword>
<evidence type="ECO:0000313" key="2">
    <source>
        <dbReference type="EMBL" id="KAG2634269.1"/>
    </source>
</evidence>
<gene>
    <name evidence="2" type="ORF">PVAP13_2NG195718</name>
</gene>
<evidence type="ECO:0000313" key="3">
    <source>
        <dbReference type="Proteomes" id="UP000823388"/>
    </source>
</evidence>
<evidence type="ECO:0000256" key="1">
    <source>
        <dbReference type="SAM" id="MobiDB-lite"/>
    </source>
</evidence>
<dbReference type="Proteomes" id="UP000823388">
    <property type="component" value="Chromosome 2N"/>
</dbReference>
<accession>A0A8T0VRS7</accession>
<comment type="caution">
    <text evidence="2">The sequence shown here is derived from an EMBL/GenBank/DDBJ whole genome shotgun (WGS) entry which is preliminary data.</text>
</comment>
<name>A0A8T0VRS7_PANVG</name>
<feature type="region of interest" description="Disordered" evidence="1">
    <location>
        <begin position="1"/>
        <end position="70"/>
    </location>
</feature>
<dbReference type="EMBL" id="CM029040">
    <property type="protein sequence ID" value="KAG2634269.1"/>
    <property type="molecule type" value="Genomic_DNA"/>
</dbReference>
<feature type="compositionally biased region" description="Polar residues" evidence="1">
    <location>
        <begin position="1"/>
        <end position="15"/>
    </location>
</feature>